<dbReference type="PRINTS" id="PR00081">
    <property type="entry name" value="GDHRDH"/>
</dbReference>
<proteinExistence type="inferred from homology"/>
<dbReference type="KEGG" id="hir:HETIRDRAFT_311043"/>
<sequence length="341" mass="36123">MLLSVRNALLRRTAALASATRTRAAAPPPLTRHFTTTRPASTAKTPPAAAPAAQSSSPPAPRGVALALAAQTDARIAPRARLRDEFTLAGRVALVSGANRGLGLEMALALAEAGARAVYCVDLPASPGAEWEAVAEYVKRMGAGEGKGEGTRMEYVCADVTDQARMWAVGRAIGEREGRMDVCVAAAGILREHTDCLEYPAEQFRKVFDVNANGVLFTAQAAGREMVRFGNAGSIILIASMSGSITNKDHAWVSYNSSKSAVLQMGRSMACELGAKGIRVNTLSPGHIYTSMTAAYLDKQPELFEKWSRSNPLGRLGRPDELRGVVAWLASDASTFCTGSE</sequence>
<dbReference type="InParanoid" id="W4KI55"/>
<keyword evidence="2" id="KW-0521">NADP</keyword>
<evidence type="ECO:0000256" key="3">
    <source>
        <dbReference type="ARBA" id="ARBA00023002"/>
    </source>
</evidence>
<dbReference type="Gene3D" id="3.40.50.720">
    <property type="entry name" value="NAD(P)-binding Rossmann-like Domain"/>
    <property type="match status" value="1"/>
</dbReference>
<feature type="compositionally biased region" description="Low complexity" evidence="4">
    <location>
        <begin position="36"/>
        <end position="57"/>
    </location>
</feature>
<keyword evidence="3" id="KW-0560">Oxidoreductase</keyword>
<feature type="region of interest" description="Disordered" evidence="4">
    <location>
        <begin position="17"/>
        <end position="62"/>
    </location>
</feature>
<evidence type="ECO:0000256" key="2">
    <source>
        <dbReference type="ARBA" id="ARBA00022857"/>
    </source>
</evidence>
<comment type="similarity">
    <text evidence="1">Belongs to the short-chain dehydrogenases/reductases (SDR) family.</text>
</comment>
<evidence type="ECO:0000313" key="5">
    <source>
        <dbReference type="EMBL" id="ETW85543.1"/>
    </source>
</evidence>
<dbReference type="InterPro" id="IPR002347">
    <property type="entry name" value="SDR_fam"/>
</dbReference>
<dbReference type="PRINTS" id="PR00080">
    <property type="entry name" value="SDRFAMILY"/>
</dbReference>
<dbReference type="FunFam" id="3.40.50.720:FF:000245">
    <property type="entry name" value="Short chain dehydrogenase, putative"/>
    <property type="match status" value="1"/>
</dbReference>
<dbReference type="InterPro" id="IPR020904">
    <property type="entry name" value="Sc_DH/Rdtase_CS"/>
</dbReference>
<dbReference type="InterPro" id="IPR036291">
    <property type="entry name" value="NAD(P)-bd_dom_sf"/>
</dbReference>
<dbReference type="SUPFAM" id="SSF51735">
    <property type="entry name" value="NAD(P)-binding Rossmann-fold domains"/>
    <property type="match status" value="1"/>
</dbReference>
<accession>W4KI55</accession>
<name>W4KI55_HETIT</name>
<reference evidence="5 6" key="1">
    <citation type="journal article" date="2012" name="New Phytol.">
        <title>Insight into trade-off between wood decay and parasitism from the genome of a fungal forest pathogen.</title>
        <authorList>
            <person name="Olson A."/>
            <person name="Aerts A."/>
            <person name="Asiegbu F."/>
            <person name="Belbahri L."/>
            <person name="Bouzid O."/>
            <person name="Broberg A."/>
            <person name="Canback B."/>
            <person name="Coutinho P.M."/>
            <person name="Cullen D."/>
            <person name="Dalman K."/>
            <person name="Deflorio G."/>
            <person name="van Diepen L.T."/>
            <person name="Dunand C."/>
            <person name="Duplessis S."/>
            <person name="Durling M."/>
            <person name="Gonthier P."/>
            <person name="Grimwood J."/>
            <person name="Fossdal C.G."/>
            <person name="Hansson D."/>
            <person name="Henrissat B."/>
            <person name="Hietala A."/>
            <person name="Himmelstrand K."/>
            <person name="Hoffmeister D."/>
            <person name="Hogberg N."/>
            <person name="James T.Y."/>
            <person name="Karlsson M."/>
            <person name="Kohler A."/>
            <person name="Kues U."/>
            <person name="Lee Y.H."/>
            <person name="Lin Y.C."/>
            <person name="Lind M."/>
            <person name="Lindquist E."/>
            <person name="Lombard V."/>
            <person name="Lucas S."/>
            <person name="Lunden K."/>
            <person name="Morin E."/>
            <person name="Murat C."/>
            <person name="Park J."/>
            <person name="Raffaello T."/>
            <person name="Rouze P."/>
            <person name="Salamov A."/>
            <person name="Schmutz J."/>
            <person name="Solheim H."/>
            <person name="Stahlberg J."/>
            <person name="Velez H."/>
            <person name="de Vries R.P."/>
            <person name="Wiebenga A."/>
            <person name="Woodward S."/>
            <person name="Yakovlev I."/>
            <person name="Garbelotto M."/>
            <person name="Martin F."/>
            <person name="Grigoriev I.V."/>
            <person name="Stenlid J."/>
        </authorList>
    </citation>
    <scope>NUCLEOTIDE SEQUENCE [LARGE SCALE GENOMIC DNA]</scope>
    <source>
        <strain evidence="5 6">TC 32-1</strain>
    </source>
</reference>
<dbReference type="Pfam" id="PF13561">
    <property type="entry name" value="adh_short_C2"/>
    <property type="match status" value="1"/>
</dbReference>
<dbReference type="STRING" id="747525.W4KI55"/>
<dbReference type="PANTHER" id="PTHR43008:SF4">
    <property type="entry name" value="CHAIN DEHYDROGENASE, PUTATIVE (AFU_ORTHOLOGUE AFUA_4G08710)-RELATED"/>
    <property type="match status" value="1"/>
</dbReference>
<gene>
    <name evidence="5" type="ORF">HETIRDRAFT_311043</name>
</gene>
<evidence type="ECO:0000256" key="1">
    <source>
        <dbReference type="ARBA" id="ARBA00006484"/>
    </source>
</evidence>
<dbReference type="RefSeq" id="XP_009542393.1">
    <property type="nucleotide sequence ID" value="XM_009544098.1"/>
</dbReference>
<dbReference type="PANTHER" id="PTHR43008">
    <property type="entry name" value="BENZIL REDUCTASE"/>
    <property type="match status" value="1"/>
</dbReference>
<dbReference type="GO" id="GO:0050664">
    <property type="term" value="F:oxidoreductase activity, acting on NAD(P)H, oxygen as acceptor"/>
    <property type="evidence" value="ECO:0007669"/>
    <property type="project" value="TreeGrafter"/>
</dbReference>
<organism evidence="5 6">
    <name type="scientific">Heterobasidion irregulare (strain TC 32-1)</name>
    <dbReference type="NCBI Taxonomy" id="747525"/>
    <lineage>
        <taxon>Eukaryota</taxon>
        <taxon>Fungi</taxon>
        <taxon>Dikarya</taxon>
        <taxon>Basidiomycota</taxon>
        <taxon>Agaricomycotina</taxon>
        <taxon>Agaricomycetes</taxon>
        <taxon>Russulales</taxon>
        <taxon>Bondarzewiaceae</taxon>
        <taxon>Heterobasidion</taxon>
        <taxon>Heterobasidion annosum species complex</taxon>
    </lineage>
</organism>
<dbReference type="GeneID" id="20669825"/>
<dbReference type="Proteomes" id="UP000030671">
    <property type="component" value="Unassembled WGS sequence"/>
</dbReference>
<dbReference type="eggNOG" id="KOG0725">
    <property type="taxonomic scope" value="Eukaryota"/>
</dbReference>
<dbReference type="GO" id="GO:0016616">
    <property type="term" value="F:oxidoreductase activity, acting on the CH-OH group of donors, NAD or NADP as acceptor"/>
    <property type="evidence" value="ECO:0007669"/>
    <property type="project" value="UniProtKB-ARBA"/>
</dbReference>
<dbReference type="AlphaFoldDB" id="W4KI55"/>
<dbReference type="PROSITE" id="PS00061">
    <property type="entry name" value="ADH_SHORT"/>
    <property type="match status" value="1"/>
</dbReference>
<protein>
    <recommendedName>
        <fullName evidence="7">Sorbose reductase sou1</fullName>
    </recommendedName>
</protein>
<evidence type="ECO:0008006" key="7">
    <source>
        <dbReference type="Google" id="ProtNLM"/>
    </source>
</evidence>
<evidence type="ECO:0000313" key="6">
    <source>
        <dbReference type="Proteomes" id="UP000030671"/>
    </source>
</evidence>
<evidence type="ECO:0000256" key="4">
    <source>
        <dbReference type="SAM" id="MobiDB-lite"/>
    </source>
</evidence>
<dbReference type="OrthoDB" id="1669814at2759"/>
<keyword evidence="6" id="KW-1185">Reference proteome</keyword>
<dbReference type="EMBL" id="KI925455">
    <property type="protein sequence ID" value="ETW85543.1"/>
    <property type="molecule type" value="Genomic_DNA"/>
</dbReference>
<dbReference type="HOGENOM" id="CLU_010194_1_1_1"/>